<comment type="subunit">
    <text evidence="7">Forms oligomers.</text>
</comment>
<dbReference type="InterPro" id="IPR020603">
    <property type="entry name" value="MraZ_dom"/>
</dbReference>
<dbReference type="InterPro" id="IPR035642">
    <property type="entry name" value="MraZ_N"/>
</dbReference>
<gene>
    <name evidence="7 9" type="primary">mraZ</name>
    <name evidence="9" type="ORF">FRY74_11985</name>
</gene>
<feature type="domain" description="SpoVT-AbrB" evidence="8">
    <location>
        <begin position="82"/>
        <end position="125"/>
    </location>
</feature>
<evidence type="ECO:0000256" key="4">
    <source>
        <dbReference type="ARBA" id="ARBA00023015"/>
    </source>
</evidence>
<keyword evidence="5 7" id="KW-0238">DNA-binding</keyword>
<dbReference type="EMBL" id="VOOS01000006">
    <property type="protein sequence ID" value="TXB63965.1"/>
    <property type="molecule type" value="Genomic_DNA"/>
</dbReference>
<evidence type="ECO:0000256" key="6">
    <source>
        <dbReference type="ARBA" id="ARBA00023163"/>
    </source>
</evidence>
<dbReference type="PANTHER" id="PTHR34701:SF1">
    <property type="entry name" value="TRANSCRIPTIONAL REGULATOR MRAZ"/>
    <property type="match status" value="1"/>
</dbReference>
<dbReference type="RefSeq" id="WP_147101919.1">
    <property type="nucleotide sequence ID" value="NZ_VOOS01000006.1"/>
</dbReference>
<keyword evidence="6 7" id="KW-0804">Transcription</keyword>
<dbReference type="InterPro" id="IPR003444">
    <property type="entry name" value="MraZ"/>
</dbReference>
<keyword evidence="10" id="KW-1185">Reference proteome</keyword>
<dbReference type="PANTHER" id="PTHR34701">
    <property type="entry name" value="TRANSCRIPTIONAL REGULATOR MRAZ"/>
    <property type="match status" value="1"/>
</dbReference>
<dbReference type="AlphaFoldDB" id="A0A5C6RPS9"/>
<name>A0A5C6RPS9_9FLAO</name>
<comment type="subcellular location">
    <subcellularLocation>
        <location evidence="7">Cytoplasm</location>
        <location evidence="7">Nucleoid</location>
    </subcellularLocation>
</comment>
<dbReference type="GO" id="GO:0003700">
    <property type="term" value="F:DNA-binding transcription factor activity"/>
    <property type="evidence" value="ECO:0007669"/>
    <property type="project" value="UniProtKB-UniRule"/>
</dbReference>
<evidence type="ECO:0000313" key="10">
    <source>
        <dbReference type="Proteomes" id="UP000321721"/>
    </source>
</evidence>
<evidence type="ECO:0000256" key="3">
    <source>
        <dbReference type="ARBA" id="ARBA00022737"/>
    </source>
</evidence>
<protein>
    <recommendedName>
        <fullName evidence="1 7">Transcriptional regulator MraZ</fullName>
    </recommendedName>
</protein>
<proteinExistence type="inferred from homology"/>
<feature type="domain" description="SpoVT-AbrB" evidence="8">
    <location>
        <begin position="7"/>
        <end position="53"/>
    </location>
</feature>
<evidence type="ECO:0000256" key="5">
    <source>
        <dbReference type="ARBA" id="ARBA00023125"/>
    </source>
</evidence>
<evidence type="ECO:0000256" key="1">
    <source>
        <dbReference type="ARBA" id="ARBA00013860"/>
    </source>
</evidence>
<dbReference type="GO" id="GO:0000976">
    <property type="term" value="F:transcription cis-regulatory region binding"/>
    <property type="evidence" value="ECO:0007669"/>
    <property type="project" value="TreeGrafter"/>
</dbReference>
<keyword evidence="3" id="KW-0677">Repeat</keyword>
<comment type="similarity">
    <text evidence="7">Belongs to the MraZ family.</text>
</comment>
<dbReference type="InterPro" id="IPR007159">
    <property type="entry name" value="SpoVT-AbrB_dom"/>
</dbReference>
<keyword evidence="2 7" id="KW-0963">Cytoplasm</keyword>
<dbReference type="Proteomes" id="UP000321721">
    <property type="component" value="Unassembled WGS sequence"/>
</dbReference>
<comment type="caution">
    <text evidence="9">The sequence shown here is derived from an EMBL/GenBank/DDBJ whole genome shotgun (WGS) entry which is preliminary data.</text>
</comment>
<dbReference type="GO" id="GO:0005737">
    <property type="term" value="C:cytoplasm"/>
    <property type="evidence" value="ECO:0007669"/>
    <property type="project" value="UniProtKB-UniRule"/>
</dbReference>
<dbReference type="InterPro" id="IPR035644">
    <property type="entry name" value="MraZ_C"/>
</dbReference>
<dbReference type="CDD" id="cd16321">
    <property type="entry name" value="MraZ_C"/>
    <property type="match status" value="1"/>
</dbReference>
<dbReference type="HAMAP" id="MF_01008">
    <property type="entry name" value="MraZ"/>
    <property type="match status" value="1"/>
</dbReference>
<dbReference type="PROSITE" id="PS51740">
    <property type="entry name" value="SPOVT_ABRB"/>
    <property type="match status" value="2"/>
</dbReference>
<evidence type="ECO:0000313" key="9">
    <source>
        <dbReference type="EMBL" id="TXB63965.1"/>
    </source>
</evidence>
<keyword evidence="4 7" id="KW-0805">Transcription regulation</keyword>
<organism evidence="9 10">
    <name type="scientific">Vicingus serpentipes</name>
    <dbReference type="NCBI Taxonomy" id="1926625"/>
    <lineage>
        <taxon>Bacteria</taxon>
        <taxon>Pseudomonadati</taxon>
        <taxon>Bacteroidota</taxon>
        <taxon>Flavobacteriia</taxon>
        <taxon>Flavobacteriales</taxon>
        <taxon>Vicingaceae</taxon>
        <taxon>Vicingus</taxon>
    </lineage>
</organism>
<evidence type="ECO:0000259" key="8">
    <source>
        <dbReference type="PROSITE" id="PS51740"/>
    </source>
</evidence>
<dbReference type="CDD" id="cd16320">
    <property type="entry name" value="MraZ_N"/>
    <property type="match status" value="1"/>
</dbReference>
<sequence length="157" mass="17961">MANFIGEFECKMDAKGRVMIPSGLRKQLDPAAQEKFVLNRGFEKCLVLYPKNEWEHISAEVNKLNQYVKKNREFVRYFYRGASELGLDSTGRILFPKRMLDYAAVEKDVVLFAYSNRIEVWDKSTYDGLLTDEPDDFADLAEEVMGNAGNKGADELS</sequence>
<dbReference type="GO" id="GO:2000143">
    <property type="term" value="P:negative regulation of DNA-templated transcription initiation"/>
    <property type="evidence" value="ECO:0007669"/>
    <property type="project" value="TreeGrafter"/>
</dbReference>
<evidence type="ECO:0000256" key="2">
    <source>
        <dbReference type="ARBA" id="ARBA00022490"/>
    </source>
</evidence>
<dbReference type="SUPFAM" id="SSF89447">
    <property type="entry name" value="AbrB/MazE/MraZ-like"/>
    <property type="match status" value="1"/>
</dbReference>
<dbReference type="GO" id="GO:0009295">
    <property type="term" value="C:nucleoid"/>
    <property type="evidence" value="ECO:0007669"/>
    <property type="project" value="UniProtKB-SubCell"/>
</dbReference>
<dbReference type="NCBIfam" id="TIGR00242">
    <property type="entry name" value="division/cell wall cluster transcriptional repressor MraZ"/>
    <property type="match status" value="1"/>
</dbReference>
<dbReference type="OrthoDB" id="9807753at2"/>
<dbReference type="InterPro" id="IPR037914">
    <property type="entry name" value="SpoVT-AbrB_sf"/>
</dbReference>
<dbReference type="Gene3D" id="3.40.1550.20">
    <property type="entry name" value="Transcriptional regulator MraZ domain"/>
    <property type="match status" value="1"/>
</dbReference>
<dbReference type="Pfam" id="PF02381">
    <property type="entry name" value="MraZ"/>
    <property type="match status" value="2"/>
</dbReference>
<dbReference type="InterPro" id="IPR038619">
    <property type="entry name" value="MraZ_sf"/>
</dbReference>
<evidence type="ECO:0000256" key="7">
    <source>
        <dbReference type="HAMAP-Rule" id="MF_01008"/>
    </source>
</evidence>
<accession>A0A5C6RPS9</accession>
<reference evidence="9 10" key="1">
    <citation type="submission" date="2019-08" db="EMBL/GenBank/DDBJ databases">
        <title>Genome of Vicingus serpentipes NCIMB 15042.</title>
        <authorList>
            <person name="Bowman J.P."/>
        </authorList>
    </citation>
    <scope>NUCLEOTIDE SEQUENCE [LARGE SCALE GENOMIC DNA]</scope>
    <source>
        <strain evidence="9 10">NCIMB 15042</strain>
    </source>
</reference>